<dbReference type="InterPro" id="IPR016181">
    <property type="entry name" value="Acyl_CoA_acyltransferase"/>
</dbReference>
<evidence type="ECO:0000313" key="3">
    <source>
        <dbReference type="Proteomes" id="UP001586593"/>
    </source>
</evidence>
<dbReference type="InterPro" id="IPR052523">
    <property type="entry name" value="Trichothecene_AcTrans"/>
</dbReference>
<proteinExistence type="predicted"/>
<evidence type="ECO:0000313" key="2">
    <source>
        <dbReference type="EMBL" id="KAL1846250.1"/>
    </source>
</evidence>
<dbReference type="PANTHER" id="PTHR42791:SF2">
    <property type="entry name" value="N-ACETYLTRANSFERASE DOMAIN-CONTAINING PROTEIN"/>
    <property type="match status" value="1"/>
</dbReference>
<dbReference type="Pfam" id="PF13673">
    <property type="entry name" value="Acetyltransf_10"/>
    <property type="match status" value="1"/>
</dbReference>
<name>A0ABR3VVT8_9PEZI</name>
<evidence type="ECO:0000259" key="1">
    <source>
        <dbReference type="PROSITE" id="PS51186"/>
    </source>
</evidence>
<accession>A0ABR3VVT8</accession>
<comment type="caution">
    <text evidence="2">The sequence shown here is derived from an EMBL/GenBank/DDBJ whole genome shotgun (WGS) entry which is preliminary data.</text>
</comment>
<organism evidence="2 3">
    <name type="scientific">Phialemonium thermophilum</name>
    <dbReference type="NCBI Taxonomy" id="223376"/>
    <lineage>
        <taxon>Eukaryota</taxon>
        <taxon>Fungi</taxon>
        <taxon>Dikarya</taxon>
        <taxon>Ascomycota</taxon>
        <taxon>Pezizomycotina</taxon>
        <taxon>Sordariomycetes</taxon>
        <taxon>Sordariomycetidae</taxon>
        <taxon>Cephalothecales</taxon>
        <taxon>Cephalothecaceae</taxon>
        <taxon>Phialemonium</taxon>
    </lineage>
</organism>
<sequence length="168" mass="18448">MSKPGMLTTVAVDDALGGEVVGFAQWLRPVPPEAAGAEPQTEAEKEAAREAELSRFPPTMDREAYQEFHAMVDKEAKRIFGERGYKDLWYVAFLAVDPAHQRRGIGRLLLDWGLQRSAAEGRDVYLISTPAGKSLYLAAGFEDLGGFEFGGALQTSMVFRHRQAPSSS</sequence>
<dbReference type="Proteomes" id="UP001586593">
    <property type="component" value="Unassembled WGS sequence"/>
</dbReference>
<dbReference type="Gene3D" id="3.40.630.30">
    <property type="match status" value="1"/>
</dbReference>
<protein>
    <recommendedName>
        <fullName evidence="1">N-acetyltransferase domain-containing protein</fullName>
    </recommendedName>
</protein>
<gene>
    <name evidence="2" type="ORF">VTK73DRAFT_320</name>
</gene>
<dbReference type="EMBL" id="JAZHXJ010001044">
    <property type="protein sequence ID" value="KAL1846250.1"/>
    <property type="molecule type" value="Genomic_DNA"/>
</dbReference>
<keyword evidence="3" id="KW-1185">Reference proteome</keyword>
<reference evidence="2 3" key="1">
    <citation type="journal article" date="2024" name="Commun. Biol.">
        <title>Comparative genomic analysis of thermophilic fungi reveals convergent evolutionary adaptations and gene losses.</title>
        <authorList>
            <person name="Steindorff A.S."/>
            <person name="Aguilar-Pontes M.V."/>
            <person name="Robinson A.J."/>
            <person name="Andreopoulos B."/>
            <person name="LaButti K."/>
            <person name="Kuo A."/>
            <person name="Mondo S."/>
            <person name="Riley R."/>
            <person name="Otillar R."/>
            <person name="Haridas S."/>
            <person name="Lipzen A."/>
            <person name="Grimwood J."/>
            <person name="Schmutz J."/>
            <person name="Clum A."/>
            <person name="Reid I.D."/>
            <person name="Moisan M.C."/>
            <person name="Butler G."/>
            <person name="Nguyen T.T.M."/>
            <person name="Dewar K."/>
            <person name="Conant G."/>
            <person name="Drula E."/>
            <person name="Henrissat B."/>
            <person name="Hansel C."/>
            <person name="Singer S."/>
            <person name="Hutchinson M.I."/>
            <person name="de Vries R.P."/>
            <person name="Natvig D.O."/>
            <person name="Powell A.J."/>
            <person name="Tsang A."/>
            <person name="Grigoriev I.V."/>
        </authorList>
    </citation>
    <scope>NUCLEOTIDE SEQUENCE [LARGE SCALE GENOMIC DNA]</scope>
    <source>
        <strain evidence="2 3">ATCC 24622</strain>
    </source>
</reference>
<dbReference type="PROSITE" id="PS51186">
    <property type="entry name" value="GNAT"/>
    <property type="match status" value="1"/>
</dbReference>
<dbReference type="CDD" id="cd04301">
    <property type="entry name" value="NAT_SF"/>
    <property type="match status" value="1"/>
</dbReference>
<dbReference type="InterPro" id="IPR000182">
    <property type="entry name" value="GNAT_dom"/>
</dbReference>
<feature type="domain" description="N-acetyltransferase" evidence="1">
    <location>
        <begin position="35"/>
        <end position="162"/>
    </location>
</feature>
<dbReference type="PANTHER" id="PTHR42791">
    <property type="entry name" value="GNAT FAMILY ACETYLTRANSFERASE"/>
    <property type="match status" value="1"/>
</dbReference>
<dbReference type="SUPFAM" id="SSF55729">
    <property type="entry name" value="Acyl-CoA N-acyltransferases (Nat)"/>
    <property type="match status" value="1"/>
</dbReference>